<dbReference type="InterPro" id="IPR010982">
    <property type="entry name" value="Lambda_DNA-bd_dom_sf"/>
</dbReference>
<proteinExistence type="predicted"/>
<name>A0A2P8I968_SACCR</name>
<evidence type="ECO:0000313" key="2">
    <source>
        <dbReference type="EMBL" id="PSL55002.1"/>
    </source>
</evidence>
<dbReference type="GO" id="GO:0003677">
    <property type="term" value="F:DNA binding"/>
    <property type="evidence" value="ECO:0007669"/>
    <property type="project" value="InterPro"/>
</dbReference>
<reference evidence="2 3" key="1">
    <citation type="submission" date="2018-03" db="EMBL/GenBank/DDBJ databases">
        <title>Genomic Encyclopedia of Type Strains, Phase III (KMG-III): the genomes of soil and plant-associated and newly described type strains.</title>
        <authorList>
            <person name="Whitman W."/>
        </authorList>
    </citation>
    <scope>NUCLEOTIDE SEQUENCE [LARGE SCALE GENOMIC DNA]</scope>
    <source>
        <strain evidence="2 3">CGMCC 4.7097</strain>
    </source>
</reference>
<evidence type="ECO:0000313" key="3">
    <source>
        <dbReference type="Proteomes" id="UP000241118"/>
    </source>
</evidence>
<dbReference type="SUPFAM" id="SSF48452">
    <property type="entry name" value="TPR-like"/>
    <property type="match status" value="1"/>
</dbReference>
<dbReference type="Gene3D" id="1.10.260.40">
    <property type="entry name" value="lambda repressor-like DNA-binding domains"/>
    <property type="match status" value="1"/>
</dbReference>
<evidence type="ECO:0000256" key="1">
    <source>
        <dbReference type="SAM" id="MobiDB-lite"/>
    </source>
</evidence>
<accession>A0A2P8I968</accession>
<sequence>MNGHVTTSKRRCRTCDTLLASDNRGEHCGRCTAASTLRAPTLPPEFWAKPTLREAFESRNIGQVFRAYRQAQNPTVPQATLAAWLELTQGRVSEVERSRRPVTDLERLERWCDALHVPRHLRWFDGTAREVHDVRNLYASRTVDPSPAYSPHQSWAPVDQPPPQPAQELDIVQVGIPRLRRALDILDLPDDGPTRSLPELAADVARMNEHRLEARYGELVRHLPALIGELARARQLLDPADRRHVASLLTLALRAADGVAYKYRYFDLSARLIDLMRTTANESDNALLPAAVAYVRTETFFASGDLHTAARALDHAADQLPTRDLKQAPTAAAFGALHMRAAVVAARAGKADIAADHLLTARYAAHAAPEGIYHGTAFGPASLRIHELAVAAELRDAAGIQRASTWHPPAELPAERRSHYYIDLARAQLDLGRHEDAYLCLQVARQAAPEHVRAHPQVRQALSVLLRTHPSLSSGLLDLAAWAGAR</sequence>
<evidence type="ECO:0008006" key="4">
    <source>
        <dbReference type="Google" id="ProtNLM"/>
    </source>
</evidence>
<feature type="region of interest" description="Disordered" evidence="1">
    <location>
        <begin position="145"/>
        <end position="166"/>
    </location>
</feature>
<organism evidence="2 3">
    <name type="scientific">Saccharothrix carnea</name>
    <dbReference type="NCBI Taxonomy" id="1280637"/>
    <lineage>
        <taxon>Bacteria</taxon>
        <taxon>Bacillati</taxon>
        <taxon>Actinomycetota</taxon>
        <taxon>Actinomycetes</taxon>
        <taxon>Pseudonocardiales</taxon>
        <taxon>Pseudonocardiaceae</taxon>
        <taxon>Saccharothrix</taxon>
    </lineage>
</organism>
<gene>
    <name evidence="2" type="ORF">B0I31_106526</name>
</gene>
<keyword evidence="3" id="KW-1185">Reference proteome</keyword>
<dbReference type="SUPFAM" id="SSF47413">
    <property type="entry name" value="lambda repressor-like DNA-binding domains"/>
    <property type="match status" value="1"/>
</dbReference>
<dbReference type="InterPro" id="IPR011990">
    <property type="entry name" value="TPR-like_helical_dom_sf"/>
</dbReference>
<protein>
    <recommendedName>
        <fullName evidence="4">Helix-turn-helix protein</fullName>
    </recommendedName>
</protein>
<comment type="caution">
    <text evidence="2">The sequence shown here is derived from an EMBL/GenBank/DDBJ whole genome shotgun (WGS) entry which is preliminary data.</text>
</comment>
<dbReference type="Pfam" id="PF13560">
    <property type="entry name" value="HTH_31"/>
    <property type="match status" value="1"/>
</dbReference>
<dbReference type="EMBL" id="PYAX01000006">
    <property type="protein sequence ID" value="PSL55002.1"/>
    <property type="molecule type" value="Genomic_DNA"/>
</dbReference>
<dbReference type="AlphaFoldDB" id="A0A2P8I968"/>
<dbReference type="Proteomes" id="UP000241118">
    <property type="component" value="Unassembled WGS sequence"/>
</dbReference>